<keyword evidence="1" id="KW-0175">Coiled coil</keyword>
<proteinExistence type="predicted"/>
<evidence type="ECO:0000256" key="2">
    <source>
        <dbReference type="SAM" id="MobiDB-lite"/>
    </source>
</evidence>
<sequence>MSCPQKFKNAKFSLNSGLTRRRFFSEHFAKDWSFDNYCQYNQEANSTDQKTLLMWFKDDLSWLSMQELPRGLKSFIITLKENTATQYSEIISKTVINEAEQFSALASDSRGSSNAQRETTVEQEATETGIVENVRSEPSKQSKRKVININDALDELEDQIVEYEKQPINSEETLDMKKEFLRLKKDILDKCRKGDAIDIELDISSLLSLSNIIVVTRTEEQPSPRISHITSEGNKVRHDFFQDNISNIKFNDDVYKSIKNILDKYLPEEFEVSDAQWEEIDLDCKIELLQLAKKASIYDRAAIEAIVNFSNKSITKQKESHPSRRPDYVSDCHYSREFDFTLMFGELKQLNNYDQLDLYRIAYFCQKTMHESGLKMSLGFQTKKDKMRFFAMIEQFGIDFFIEVTSVHVPLRRSDVRKMLLDLDGYSRLSYLQRNYCIPVEDSEPKKKHPVVNMCLFKSLITQVKKAKK</sequence>
<organism evidence="3 4">
    <name type="scientific">Mucor flavus</name>
    <dbReference type="NCBI Taxonomy" id="439312"/>
    <lineage>
        <taxon>Eukaryota</taxon>
        <taxon>Fungi</taxon>
        <taxon>Fungi incertae sedis</taxon>
        <taxon>Mucoromycota</taxon>
        <taxon>Mucoromycotina</taxon>
        <taxon>Mucoromycetes</taxon>
        <taxon>Mucorales</taxon>
        <taxon>Mucorineae</taxon>
        <taxon>Mucoraceae</taxon>
        <taxon>Mucor</taxon>
    </lineage>
</organism>
<accession>A0ABP9ZEQ1</accession>
<dbReference type="Proteomes" id="UP001473302">
    <property type="component" value="Unassembled WGS sequence"/>
</dbReference>
<feature type="compositionally biased region" description="Polar residues" evidence="2">
    <location>
        <begin position="107"/>
        <end position="118"/>
    </location>
</feature>
<evidence type="ECO:0000313" key="4">
    <source>
        <dbReference type="Proteomes" id="UP001473302"/>
    </source>
</evidence>
<evidence type="ECO:0000313" key="3">
    <source>
        <dbReference type="EMBL" id="GAA5817578.1"/>
    </source>
</evidence>
<reference evidence="3 4" key="1">
    <citation type="submission" date="2024-04" db="EMBL/GenBank/DDBJ databases">
        <title>genome sequences of Mucor flavus KT1a and Helicostylum pulchrum KT1b strains isolated from the surface of a dry-aged beef.</title>
        <authorList>
            <person name="Toyotome T."/>
            <person name="Hosono M."/>
            <person name="Torimaru M."/>
            <person name="Fukuda K."/>
            <person name="Mikami N."/>
        </authorList>
    </citation>
    <scope>NUCLEOTIDE SEQUENCE [LARGE SCALE GENOMIC DNA]</scope>
    <source>
        <strain evidence="3 4">KT1a</strain>
    </source>
</reference>
<keyword evidence="4" id="KW-1185">Reference proteome</keyword>
<feature type="region of interest" description="Disordered" evidence="2">
    <location>
        <begin position="107"/>
        <end position="126"/>
    </location>
</feature>
<gene>
    <name evidence="3" type="ORF">MFLAVUS_011126</name>
</gene>
<evidence type="ECO:0000256" key="1">
    <source>
        <dbReference type="SAM" id="Coils"/>
    </source>
</evidence>
<protein>
    <submittedName>
        <fullName evidence="3">Uncharacterized protein</fullName>
    </submittedName>
</protein>
<dbReference type="EMBL" id="BAABUK010000044">
    <property type="protein sequence ID" value="GAA5817578.1"/>
    <property type="molecule type" value="Genomic_DNA"/>
</dbReference>
<feature type="coiled-coil region" evidence="1">
    <location>
        <begin position="139"/>
        <end position="166"/>
    </location>
</feature>
<name>A0ABP9ZEQ1_9FUNG</name>
<comment type="caution">
    <text evidence="3">The sequence shown here is derived from an EMBL/GenBank/DDBJ whole genome shotgun (WGS) entry which is preliminary data.</text>
</comment>